<dbReference type="OrthoDB" id="10422056at2759"/>
<dbReference type="GeneID" id="108676875"/>
<keyword evidence="2" id="KW-1185">Reference proteome</keyword>
<evidence type="ECO:0000256" key="1">
    <source>
        <dbReference type="SAM" id="SignalP"/>
    </source>
</evidence>
<proteinExistence type="predicted"/>
<dbReference type="Proteomes" id="UP000694843">
    <property type="component" value="Unplaced"/>
</dbReference>
<dbReference type="AlphaFoldDB" id="A0A8B7P3A3"/>
<gene>
    <name evidence="3" type="primary">LOC108676875</name>
</gene>
<protein>
    <submittedName>
        <fullName evidence="3">Uncharacterized protein LOC108676875</fullName>
    </submittedName>
</protein>
<reference evidence="3" key="1">
    <citation type="submission" date="2025-08" db="UniProtKB">
        <authorList>
            <consortium name="RefSeq"/>
        </authorList>
    </citation>
    <scope>IDENTIFICATION</scope>
    <source>
        <tissue evidence="3">Whole organism</tissue>
    </source>
</reference>
<accession>A0A8B7P3A3</accession>
<feature type="signal peptide" evidence="1">
    <location>
        <begin position="1"/>
        <end position="29"/>
    </location>
</feature>
<sequence length="151" mass="16359">MVQAGQASVAGAAWLLLMLVAAALAEAQGQPLPEQTMEEPEAVDSLPAPLRYLLVQRLLEARLAADQNRPVSEEEALARHLVMLANAVASNTAFHQLDVPHSAIKTYCHLDNNRQCREACFYFGDSACIDGNLAFNGNDNAFLSRGFHPGK</sequence>
<feature type="chain" id="PRO_5034025508" evidence="1">
    <location>
        <begin position="30"/>
        <end position="151"/>
    </location>
</feature>
<name>A0A8B7P3A3_HYAAZ</name>
<organism evidence="2 3">
    <name type="scientific">Hyalella azteca</name>
    <name type="common">Amphipod</name>
    <dbReference type="NCBI Taxonomy" id="294128"/>
    <lineage>
        <taxon>Eukaryota</taxon>
        <taxon>Metazoa</taxon>
        <taxon>Ecdysozoa</taxon>
        <taxon>Arthropoda</taxon>
        <taxon>Crustacea</taxon>
        <taxon>Multicrustacea</taxon>
        <taxon>Malacostraca</taxon>
        <taxon>Eumalacostraca</taxon>
        <taxon>Peracarida</taxon>
        <taxon>Amphipoda</taxon>
        <taxon>Senticaudata</taxon>
        <taxon>Talitrida</taxon>
        <taxon>Talitroidea</taxon>
        <taxon>Hyalellidae</taxon>
        <taxon>Hyalella</taxon>
    </lineage>
</organism>
<keyword evidence="1" id="KW-0732">Signal</keyword>
<dbReference type="RefSeq" id="XP_018020518.1">
    <property type="nucleotide sequence ID" value="XM_018165029.2"/>
</dbReference>
<evidence type="ECO:0000313" key="3">
    <source>
        <dbReference type="RefSeq" id="XP_018020518.1"/>
    </source>
</evidence>
<evidence type="ECO:0000313" key="2">
    <source>
        <dbReference type="Proteomes" id="UP000694843"/>
    </source>
</evidence>
<dbReference type="KEGG" id="hazt:108676875"/>